<dbReference type="RefSeq" id="WP_146165908.1">
    <property type="nucleotide sequence ID" value="NZ_QANS01000001.1"/>
</dbReference>
<dbReference type="GO" id="GO:0016787">
    <property type="term" value="F:hydrolase activity"/>
    <property type="evidence" value="ECO:0007669"/>
    <property type="project" value="UniProtKB-KW"/>
</dbReference>
<dbReference type="CDD" id="cd06262">
    <property type="entry name" value="metallo-hydrolase-like_MBL-fold"/>
    <property type="match status" value="1"/>
</dbReference>
<keyword evidence="1" id="KW-0732">Signal</keyword>
<dbReference type="PROSITE" id="PS51257">
    <property type="entry name" value="PROKAR_LIPOPROTEIN"/>
    <property type="match status" value="1"/>
</dbReference>
<evidence type="ECO:0000256" key="1">
    <source>
        <dbReference type="SAM" id="SignalP"/>
    </source>
</evidence>
<dbReference type="InterPro" id="IPR036866">
    <property type="entry name" value="RibonucZ/Hydroxyglut_hydro"/>
</dbReference>
<gene>
    <name evidence="2" type="ORF">CJD38_03830</name>
</gene>
<comment type="caution">
    <text evidence="2">The sequence shown here is derived from an EMBL/GenBank/DDBJ whole genome shotgun (WGS) entry which is preliminary data.</text>
</comment>
<accession>A0A2T5MKY5</accession>
<name>A0A2T5MKY5_9GAMM</name>
<sequence>MGERTCSDQFRGRARRTIAAVLILAIAACGRSSAPTDGASNPPTAKCAVKRVASYSTDWKPLPAAPIAVSAEVQAARDRLLGPGATDPAQVKLWWVGVASFIASMGGHLFLLDAWEIVGLHKDYLPLGREDLVAIAPEIIFIGHGHFDHAADMGYVAGRTGAPIVGGVTTCNNARGQAARDGNQDAFSCLLLGDANVPAPGTIQSIKIWKDMEEVSVLRHVHSAADPADLATGNLPLVFVPEILVFLQNLNTDPQEIQWFFESLDDEAGNSPPGGAWAYHFKVGDFTLLWHDSAGPIADGKDFAEDIQCALDSFPACVDVQVGTIVGFGAITSGLRDVSLYVQHAHPRLSLPNHHDAWLPVVGPGDESYEVQWRAEVASLPNAPELDYLKDPEDYLKVRNYWVNDPKWKEPMPGSSCAAL</sequence>
<keyword evidence="3" id="KW-1185">Reference proteome</keyword>
<dbReference type="SUPFAM" id="SSF56281">
    <property type="entry name" value="Metallo-hydrolase/oxidoreductase"/>
    <property type="match status" value="1"/>
</dbReference>
<dbReference type="EMBL" id="QANS01000001">
    <property type="protein sequence ID" value="PTU33243.1"/>
    <property type="molecule type" value="Genomic_DNA"/>
</dbReference>
<dbReference type="Proteomes" id="UP000244248">
    <property type="component" value="Unassembled WGS sequence"/>
</dbReference>
<protein>
    <submittedName>
        <fullName evidence="2">MBL fold metallo-hydrolase</fullName>
    </submittedName>
</protein>
<feature type="chain" id="PRO_5015648311" evidence="1">
    <location>
        <begin position="35"/>
        <end position="420"/>
    </location>
</feature>
<feature type="signal peptide" evidence="1">
    <location>
        <begin position="1"/>
        <end position="34"/>
    </location>
</feature>
<evidence type="ECO:0000313" key="3">
    <source>
        <dbReference type="Proteomes" id="UP000244248"/>
    </source>
</evidence>
<proteinExistence type="predicted"/>
<keyword evidence="2" id="KW-0378">Hydrolase</keyword>
<reference evidence="2 3" key="1">
    <citation type="submission" date="2018-04" db="EMBL/GenBank/DDBJ databases">
        <title>Novel species isolated from glacier.</title>
        <authorList>
            <person name="Liu Q."/>
            <person name="Xin Y.-H."/>
        </authorList>
    </citation>
    <scope>NUCLEOTIDE SEQUENCE [LARGE SCALE GENOMIC DNA]</scope>
    <source>
        <strain evidence="2 3">GT1R17</strain>
    </source>
</reference>
<dbReference type="Gene3D" id="3.60.15.10">
    <property type="entry name" value="Ribonuclease Z/Hydroxyacylglutathione hydrolase-like"/>
    <property type="match status" value="1"/>
</dbReference>
<dbReference type="OrthoDB" id="9789133at2"/>
<evidence type="ECO:0000313" key="2">
    <source>
        <dbReference type="EMBL" id="PTU33243.1"/>
    </source>
</evidence>
<organism evidence="2 3">
    <name type="scientific">Stenotrophobium rhamnosiphilum</name>
    <dbReference type="NCBI Taxonomy" id="2029166"/>
    <lineage>
        <taxon>Bacteria</taxon>
        <taxon>Pseudomonadati</taxon>
        <taxon>Pseudomonadota</taxon>
        <taxon>Gammaproteobacteria</taxon>
        <taxon>Nevskiales</taxon>
        <taxon>Nevskiaceae</taxon>
        <taxon>Stenotrophobium</taxon>
    </lineage>
</organism>
<dbReference type="AlphaFoldDB" id="A0A2T5MKY5"/>